<keyword evidence="10 12" id="KW-1133">Transmembrane helix</keyword>
<dbReference type="PROSITE" id="PS00018">
    <property type="entry name" value="EF_HAND_1"/>
    <property type="match status" value="1"/>
</dbReference>
<keyword evidence="11 12" id="KW-0472">Membrane</keyword>
<feature type="transmembrane region" description="Helical" evidence="12">
    <location>
        <begin position="16"/>
        <end position="35"/>
    </location>
</feature>
<name>A0ABZ0SDB8_9GAMM</name>
<reference evidence="14 15" key="1">
    <citation type="journal article" date="2023" name="Microorganisms">
        <title>Thiorhodovibrio frisius and Trv. litoralis spp. nov., Two Novel Members from a Clade of Fastidious Purple Sulfur Bacteria That Exhibit Unique Red-Shifted Light-Harvesting Capabilities.</title>
        <authorList>
            <person name="Methner A."/>
            <person name="Kuzyk S.B."/>
            <person name="Petersen J."/>
            <person name="Bauer S."/>
            <person name="Brinkmann H."/>
            <person name="Sichau K."/>
            <person name="Wanner G."/>
            <person name="Wolf J."/>
            <person name="Neumann-Schaal M."/>
            <person name="Henke P."/>
            <person name="Tank M."/>
            <person name="Sproer C."/>
            <person name="Bunk B."/>
            <person name="Overmann J."/>
        </authorList>
    </citation>
    <scope>NUCLEOTIDE SEQUENCE [LARGE SCALE GENOMIC DNA]</scope>
    <source>
        <strain evidence="14 15">DSM 6702</strain>
    </source>
</reference>
<feature type="domain" description="E3 Ubiquitin ligase MUL1-like" evidence="13">
    <location>
        <begin position="89"/>
        <end position="193"/>
    </location>
</feature>
<feature type="transmembrane region" description="Helical" evidence="12">
    <location>
        <begin position="288"/>
        <end position="308"/>
    </location>
</feature>
<dbReference type="Pfam" id="PF12483">
    <property type="entry name" value="GIDE"/>
    <property type="match status" value="1"/>
</dbReference>
<evidence type="ECO:0000256" key="12">
    <source>
        <dbReference type="SAM" id="Phobius"/>
    </source>
</evidence>
<evidence type="ECO:0000313" key="14">
    <source>
        <dbReference type="EMBL" id="WPL18618.1"/>
    </source>
</evidence>
<evidence type="ECO:0000256" key="3">
    <source>
        <dbReference type="ARBA" id="ARBA00012483"/>
    </source>
</evidence>
<evidence type="ECO:0000256" key="7">
    <source>
        <dbReference type="ARBA" id="ARBA00022771"/>
    </source>
</evidence>
<protein>
    <recommendedName>
        <fullName evidence="3">RING-type E3 ubiquitin transferase</fullName>
        <ecNumber evidence="3">2.3.2.27</ecNumber>
    </recommendedName>
</protein>
<dbReference type="InterPro" id="IPR022170">
    <property type="entry name" value="MUL1-like"/>
</dbReference>
<dbReference type="EC" id="2.3.2.27" evidence="3"/>
<evidence type="ECO:0000256" key="6">
    <source>
        <dbReference type="ARBA" id="ARBA00022723"/>
    </source>
</evidence>
<gene>
    <name evidence="14" type="ORF">Thiowin_03698</name>
</gene>
<dbReference type="RefSeq" id="WP_328984370.1">
    <property type="nucleotide sequence ID" value="NZ_CP121472.1"/>
</dbReference>
<evidence type="ECO:0000256" key="4">
    <source>
        <dbReference type="ARBA" id="ARBA00022679"/>
    </source>
</evidence>
<evidence type="ECO:0000256" key="9">
    <source>
        <dbReference type="ARBA" id="ARBA00022833"/>
    </source>
</evidence>
<sequence length="310" mass="35551">MNAFRDWVLQAETGEFWVFSCAALISALVALAYGLRSFWHLRIIVDTPTARIRSAAQGYVELFGFARVRREPLLAPLTQTPCVWYRYKVEEEGGSGRHRNWRTIQQGQAEHPFLLDDSTGECLVDPTGAILKFRNKDVWNTREPHGFYRSRSSPARSISHFFGLERNYRLTEERIHAGEPVYLLGYFETPRRGEQERRRLANQLLRQWKRDPERMRQFDRDQNGEIDPRDWQAAREQAYQIAEQAEQRLAAKPPLPRVGKTSTMGQPFIISTQGEDTLASSLRWRTGAASLAAVLLGVVSGAAMMLRLGE</sequence>
<keyword evidence="6" id="KW-0479">Metal-binding</keyword>
<evidence type="ECO:0000313" key="15">
    <source>
        <dbReference type="Proteomes" id="UP001432180"/>
    </source>
</evidence>
<keyword evidence="9" id="KW-0862">Zinc</keyword>
<keyword evidence="4" id="KW-0808">Transferase</keyword>
<proteinExistence type="predicted"/>
<organism evidence="14 15">
    <name type="scientific">Thiorhodovibrio winogradskyi</name>
    <dbReference type="NCBI Taxonomy" id="77007"/>
    <lineage>
        <taxon>Bacteria</taxon>
        <taxon>Pseudomonadati</taxon>
        <taxon>Pseudomonadota</taxon>
        <taxon>Gammaproteobacteria</taxon>
        <taxon>Chromatiales</taxon>
        <taxon>Chromatiaceae</taxon>
        <taxon>Thiorhodovibrio</taxon>
    </lineage>
</organism>
<keyword evidence="8" id="KW-0833">Ubl conjugation pathway</keyword>
<evidence type="ECO:0000256" key="10">
    <source>
        <dbReference type="ARBA" id="ARBA00022989"/>
    </source>
</evidence>
<evidence type="ECO:0000256" key="1">
    <source>
        <dbReference type="ARBA" id="ARBA00000900"/>
    </source>
</evidence>
<comment type="subcellular location">
    <subcellularLocation>
        <location evidence="2">Membrane</location>
        <topology evidence="2">Multi-pass membrane protein</topology>
    </subcellularLocation>
</comment>
<accession>A0ABZ0SDB8</accession>
<keyword evidence="5 12" id="KW-0812">Transmembrane</keyword>
<dbReference type="EMBL" id="CP121472">
    <property type="protein sequence ID" value="WPL18618.1"/>
    <property type="molecule type" value="Genomic_DNA"/>
</dbReference>
<evidence type="ECO:0000259" key="13">
    <source>
        <dbReference type="Pfam" id="PF12483"/>
    </source>
</evidence>
<evidence type="ECO:0000256" key="11">
    <source>
        <dbReference type="ARBA" id="ARBA00023136"/>
    </source>
</evidence>
<keyword evidence="7" id="KW-0863">Zinc-finger</keyword>
<evidence type="ECO:0000256" key="2">
    <source>
        <dbReference type="ARBA" id="ARBA00004141"/>
    </source>
</evidence>
<comment type="catalytic activity">
    <reaction evidence="1">
        <text>S-ubiquitinyl-[E2 ubiquitin-conjugating enzyme]-L-cysteine + [acceptor protein]-L-lysine = [E2 ubiquitin-conjugating enzyme]-L-cysteine + N(6)-ubiquitinyl-[acceptor protein]-L-lysine.</text>
        <dbReference type="EC" id="2.3.2.27"/>
    </reaction>
</comment>
<evidence type="ECO:0000256" key="8">
    <source>
        <dbReference type="ARBA" id="ARBA00022786"/>
    </source>
</evidence>
<keyword evidence="15" id="KW-1185">Reference proteome</keyword>
<dbReference type="InterPro" id="IPR018247">
    <property type="entry name" value="EF_Hand_1_Ca_BS"/>
</dbReference>
<dbReference type="Proteomes" id="UP001432180">
    <property type="component" value="Chromosome"/>
</dbReference>
<evidence type="ECO:0000256" key="5">
    <source>
        <dbReference type="ARBA" id="ARBA00022692"/>
    </source>
</evidence>